<dbReference type="SUPFAM" id="SSF46565">
    <property type="entry name" value="Chaperone J-domain"/>
    <property type="match status" value="1"/>
</dbReference>
<dbReference type="InterPro" id="IPR001623">
    <property type="entry name" value="DnaJ_domain"/>
</dbReference>
<proteinExistence type="predicted"/>
<dbReference type="SMART" id="SM00271">
    <property type="entry name" value="DnaJ"/>
    <property type="match status" value="1"/>
</dbReference>
<gene>
    <name evidence="3" type="ORF">NSK_002588</name>
</gene>
<dbReference type="EMBL" id="SDOX01000009">
    <property type="protein sequence ID" value="TFJ86380.1"/>
    <property type="molecule type" value="Genomic_DNA"/>
</dbReference>
<dbReference type="PRINTS" id="PR00625">
    <property type="entry name" value="JDOMAIN"/>
</dbReference>
<dbReference type="PANTHER" id="PTHR44145">
    <property type="entry name" value="DNAJ HOMOLOG SUBFAMILY A MEMBER 3, MITOCHONDRIAL"/>
    <property type="match status" value="1"/>
</dbReference>
<dbReference type="InterPro" id="IPR036869">
    <property type="entry name" value="J_dom_sf"/>
</dbReference>
<dbReference type="PROSITE" id="PS00636">
    <property type="entry name" value="DNAJ_1"/>
    <property type="match status" value="1"/>
</dbReference>
<evidence type="ECO:0000313" key="3">
    <source>
        <dbReference type="EMBL" id="TFJ86380.1"/>
    </source>
</evidence>
<dbReference type="PROSITE" id="PS50076">
    <property type="entry name" value="DNAJ_2"/>
    <property type="match status" value="1"/>
</dbReference>
<feature type="domain" description="J" evidence="2">
    <location>
        <begin position="3"/>
        <end position="68"/>
    </location>
</feature>
<dbReference type="CDD" id="cd06257">
    <property type="entry name" value="DnaJ"/>
    <property type="match status" value="1"/>
</dbReference>
<dbReference type="Gene3D" id="1.10.287.110">
    <property type="entry name" value="DnaJ domain"/>
    <property type="match status" value="1"/>
</dbReference>
<comment type="caution">
    <text evidence="3">The sequence shown here is derived from an EMBL/GenBank/DDBJ whole genome shotgun (WGS) entry which is preliminary data.</text>
</comment>
<dbReference type="PANTHER" id="PTHR44145:SF3">
    <property type="entry name" value="DNAJ HOMOLOG SUBFAMILY A MEMBER 3, MITOCHONDRIAL"/>
    <property type="match status" value="1"/>
</dbReference>
<keyword evidence="1" id="KW-0143">Chaperone</keyword>
<organism evidence="3 4">
    <name type="scientific">Nannochloropsis salina CCMP1776</name>
    <dbReference type="NCBI Taxonomy" id="1027361"/>
    <lineage>
        <taxon>Eukaryota</taxon>
        <taxon>Sar</taxon>
        <taxon>Stramenopiles</taxon>
        <taxon>Ochrophyta</taxon>
        <taxon>Eustigmatophyceae</taxon>
        <taxon>Eustigmatales</taxon>
        <taxon>Monodopsidaceae</taxon>
        <taxon>Microchloropsis</taxon>
        <taxon>Microchloropsis salina</taxon>
    </lineage>
</organism>
<sequence length="200" mass="22873">MKDYYVILQVSRSATLQEIKVAYKNFALKLHPDVTGNNEDKTRIFKQLTEAYNILSDQDARQKYDSKLGISRVSTFYRPGGSHPGGEGDIRAPRPPPDFKIFDHDEWNAWHYGEGEGVHKEPFVKRRNPFMDIRPDNKGAQFFVRQKTKETQSVIDQSYKRGKAEKDLIVERMKARRAARMANRGYNEDSASAGGSCVIA</sequence>
<evidence type="ECO:0000256" key="1">
    <source>
        <dbReference type="ARBA" id="ARBA00023186"/>
    </source>
</evidence>
<evidence type="ECO:0000313" key="4">
    <source>
        <dbReference type="Proteomes" id="UP000355283"/>
    </source>
</evidence>
<evidence type="ECO:0000259" key="2">
    <source>
        <dbReference type="PROSITE" id="PS50076"/>
    </source>
</evidence>
<reference evidence="3 4" key="1">
    <citation type="submission" date="2019-01" db="EMBL/GenBank/DDBJ databases">
        <title>Nuclear Genome Assembly of the Microalgal Biofuel strain Nannochloropsis salina CCMP1776.</title>
        <authorList>
            <person name="Hovde B."/>
        </authorList>
    </citation>
    <scope>NUCLEOTIDE SEQUENCE [LARGE SCALE GENOMIC DNA]</scope>
    <source>
        <strain evidence="3 4">CCMP1776</strain>
    </source>
</reference>
<dbReference type="InterPro" id="IPR018253">
    <property type="entry name" value="DnaJ_domain_CS"/>
</dbReference>
<dbReference type="OrthoDB" id="10250354at2759"/>
<accession>A0A4D9D4M0</accession>
<dbReference type="InterPro" id="IPR051938">
    <property type="entry name" value="Apopto_cytoskel_mod"/>
</dbReference>
<dbReference type="Pfam" id="PF00226">
    <property type="entry name" value="DnaJ"/>
    <property type="match status" value="1"/>
</dbReference>
<dbReference type="Proteomes" id="UP000355283">
    <property type="component" value="Unassembled WGS sequence"/>
</dbReference>
<name>A0A4D9D4M0_9STRA</name>
<protein>
    <recommendedName>
        <fullName evidence="2">J domain-containing protein</fullName>
    </recommendedName>
</protein>
<dbReference type="AlphaFoldDB" id="A0A4D9D4M0"/>
<keyword evidence="4" id="KW-1185">Reference proteome</keyword>